<proteinExistence type="predicted"/>
<accession>A0AAJ5BFC2</accession>
<comment type="caution">
    <text evidence="1">The sequence shown here is derived from an EMBL/GenBank/DDBJ whole genome shotgun (WGS) entry which is preliminary data.</text>
</comment>
<protein>
    <submittedName>
        <fullName evidence="1">Uncharacterized protein</fullName>
    </submittedName>
</protein>
<sequence length="274" mass="31885">MEHIYESIGEGYPYLFELDKLIINQSSVEYTTTSSENQFKEFKKIGQTAATLASISLLQDMRVCEKTFFLAEKIRIRKISNTTMDQELRYCARTVCFSERKGKVLLDIFDNQSQLVYTSELEYVIFNQNAFQQVFSGFYTQRIPVKNDLVYQEVEIDLGKPAHFSIDIPAFTIEHCKGHFDNYPIVPGIFIVGRLLEGIEKFFKLHDKEFQNKTLVVDNLETFLKTATPINIPLQSLVTYYQVSRDSYLFICPVGDKNTEYGYYIITLSTRQKY</sequence>
<evidence type="ECO:0000313" key="1">
    <source>
        <dbReference type="EMBL" id="SER55279.1"/>
    </source>
</evidence>
<dbReference type="AlphaFoldDB" id="A0AAJ5BFC2"/>
<dbReference type="RefSeq" id="WP_041892447.1">
    <property type="nucleotide sequence ID" value="NZ_CP010817.1"/>
</dbReference>
<evidence type="ECO:0000313" key="2">
    <source>
        <dbReference type="Proteomes" id="UP000183496"/>
    </source>
</evidence>
<name>A0AAJ5BFC2_MYRPR</name>
<gene>
    <name evidence="1" type="ORF">SAMN04488089_1192</name>
</gene>
<dbReference type="EMBL" id="FOFY01000019">
    <property type="protein sequence ID" value="SER55279.1"/>
    <property type="molecule type" value="Genomic_DNA"/>
</dbReference>
<dbReference type="KEGG" id="mpw:MPR_2172"/>
<reference evidence="1 2" key="1">
    <citation type="submission" date="2016-10" db="EMBL/GenBank/DDBJ databases">
        <authorList>
            <person name="Varghese N."/>
            <person name="Submissions S."/>
        </authorList>
    </citation>
    <scope>NUCLEOTIDE SEQUENCE [LARGE SCALE GENOMIC DNA]</scope>
    <source>
        <strain evidence="2">DSM 19823 / KCTC 23066 / CCTCC M 208030 / D25</strain>
    </source>
</reference>
<organism evidence="1 2">
    <name type="scientific">Myroides profundi</name>
    <dbReference type="NCBI Taxonomy" id="480520"/>
    <lineage>
        <taxon>Bacteria</taxon>
        <taxon>Pseudomonadati</taxon>
        <taxon>Bacteroidota</taxon>
        <taxon>Flavobacteriia</taxon>
        <taxon>Flavobacteriales</taxon>
        <taxon>Flavobacteriaceae</taxon>
        <taxon>Myroides</taxon>
    </lineage>
</organism>
<dbReference type="Proteomes" id="UP000183496">
    <property type="component" value="Unassembled WGS sequence"/>
</dbReference>
<keyword evidence="2" id="KW-1185">Reference proteome</keyword>